<comment type="subcellular location">
    <subcellularLocation>
        <location evidence="1">Membrane</location>
        <topology evidence="1">Multi-pass membrane protein</topology>
    </subcellularLocation>
</comment>
<evidence type="ECO:0008006" key="8">
    <source>
        <dbReference type="Google" id="ProtNLM"/>
    </source>
</evidence>
<dbReference type="STRING" id="436010.A0A166FB72"/>
<evidence type="ECO:0000256" key="5">
    <source>
        <dbReference type="SAM" id="Phobius"/>
    </source>
</evidence>
<evidence type="ECO:0000256" key="2">
    <source>
        <dbReference type="ARBA" id="ARBA00022692"/>
    </source>
</evidence>
<name>A0A166FB72_9AGAM</name>
<organism evidence="6 7">
    <name type="scientific">Athelia psychrophila</name>
    <dbReference type="NCBI Taxonomy" id="1759441"/>
    <lineage>
        <taxon>Eukaryota</taxon>
        <taxon>Fungi</taxon>
        <taxon>Dikarya</taxon>
        <taxon>Basidiomycota</taxon>
        <taxon>Agaricomycotina</taxon>
        <taxon>Agaricomycetes</taxon>
        <taxon>Agaricomycetidae</taxon>
        <taxon>Atheliales</taxon>
        <taxon>Atheliaceae</taxon>
        <taxon>Athelia</taxon>
    </lineage>
</organism>
<dbReference type="GO" id="GO:0016020">
    <property type="term" value="C:membrane"/>
    <property type="evidence" value="ECO:0007669"/>
    <property type="project" value="UniProtKB-SubCell"/>
</dbReference>
<keyword evidence="2 5" id="KW-0812">Transmembrane</keyword>
<gene>
    <name evidence="6" type="ORF">FIBSPDRAFT_912253</name>
</gene>
<feature type="transmembrane region" description="Helical" evidence="5">
    <location>
        <begin position="92"/>
        <end position="110"/>
    </location>
</feature>
<sequence>MRRCFGGIRHGASTLYLIGASDYKTIFFPIAVFACVAAPVHSFPNFIYGLTWIWLHQLQCNVSNQFQSAAEDSINHPWRPLPSGMISERNMFIMRWVLPPLCVAVSLAFGRDVALTSIALTLTTVVYDEFALAGHWVGKNACNIAGYVSFEIGATKIMGAQSTLDHIAIAAVVLSGIIIFTTIQSQDFADVAGDVAIGRVTFPIYAPEASRMVTLVALVLWSVLLADLWKLGTFSGGVFCALGVYVGYRYYNLRSVKEDKESYRMYNLWLFLVHVLPAQSRWSILGV</sequence>
<dbReference type="PANTHER" id="PTHR42723:SF1">
    <property type="entry name" value="CHLOROPHYLL SYNTHASE, CHLOROPLASTIC"/>
    <property type="match status" value="1"/>
</dbReference>
<keyword evidence="3 5" id="KW-1133">Transmembrane helix</keyword>
<dbReference type="Pfam" id="PF01040">
    <property type="entry name" value="UbiA"/>
    <property type="match status" value="1"/>
</dbReference>
<dbReference type="PANTHER" id="PTHR42723">
    <property type="entry name" value="CHLOROPHYLL SYNTHASE"/>
    <property type="match status" value="1"/>
</dbReference>
<dbReference type="InterPro" id="IPR000537">
    <property type="entry name" value="UbiA_prenyltransferase"/>
</dbReference>
<dbReference type="PROSITE" id="PS51257">
    <property type="entry name" value="PROKAR_LIPOPROTEIN"/>
    <property type="match status" value="1"/>
</dbReference>
<keyword evidence="4 5" id="KW-0472">Membrane</keyword>
<dbReference type="EMBL" id="KV417591">
    <property type="protein sequence ID" value="KZP16619.1"/>
    <property type="molecule type" value="Genomic_DNA"/>
</dbReference>
<dbReference type="InterPro" id="IPR044878">
    <property type="entry name" value="UbiA_sf"/>
</dbReference>
<proteinExistence type="predicted"/>
<evidence type="ECO:0000256" key="1">
    <source>
        <dbReference type="ARBA" id="ARBA00004141"/>
    </source>
</evidence>
<feature type="transmembrane region" description="Helical" evidence="5">
    <location>
        <begin position="166"/>
        <end position="183"/>
    </location>
</feature>
<dbReference type="Proteomes" id="UP000076532">
    <property type="component" value="Unassembled WGS sequence"/>
</dbReference>
<keyword evidence="7" id="KW-1185">Reference proteome</keyword>
<dbReference type="GO" id="GO:0016765">
    <property type="term" value="F:transferase activity, transferring alkyl or aryl (other than methyl) groups"/>
    <property type="evidence" value="ECO:0007669"/>
    <property type="project" value="InterPro"/>
</dbReference>
<evidence type="ECO:0000313" key="7">
    <source>
        <dbReference type="Proteomes" id="UP000076532"/>
    </source>
</evidence>
<dbReference type="InterPro" id="IPR050475">
    <property type="entry name" value="Prenyltransferase_related"/>
</dbReference>
<evidence type="ECO:0000313" key="6">
    <source>
        <dbReference type="EMBL" id="KZP16619.1"/>
    </source>
</evidence>
<dbReference type="AlphaFoldDB" id="A0A166FB72"/>
<reference evidence="6 7" key="1">
    <citation type="journal article" date="2016" name="Mol. Biol. Evol.">
        <title>Comparative Genomics of Early-Diverging Mushroom-Forming Fungi Provides Insights into the Origins of Lignocellulose Decay Capabilities.</title>
        <authorList>
            <person name="Nagy L.G."/>
            <person name="Riley R."/>
            <person name="Tritt A."/>
            <person name="Adam C."/>
            <person name="Daum C."/>
            <person name="Floudas D."/>
            <person name="Sun H."/>
            <person name="Yadav J.S."/>
            <person name="Pangilinan J."/>
            <person name="Larsson K.H."/>
            <person name="Matsuura K."/>
            <person name="Barry K."/>
            <person name="Labutti K."/>
            <person name="Kuo R."/>
            <person name="Ohm R.A."/>
            <person name="Bhattacharya S.S."/>
            <person name="Shirouzu T."/>
            <person name="Yoshinaga Y."/>
            <person name="Martin F.M."/>
            <person name="Grigoriev I.V."/>
            <person name="Hibbett D.S."/>
        </authorList>
    </citation>
    <scope>NUCLEOTIDE SEQUENCE [LARGE SCALE GENOMIC DNA]</scope>
    <source>
        <strain evidence="6 7">CBS 109695</strain>
    </source>
</reference>
<evidence type="ECO:0000256" key="3">
    <source>
        <dbReference type="ARBA" id="ARBA00022989"/>
    </source>
</evidence>
<dbReference type="CDD" id="cd13965">
    <property type="entry name" value="PT_UbiA_3"/>
    <property type="match status" value="1"/>
</dbReference>
<protein>
    <recommendedName>
        <fullName evidence="8">UbiA prenyltransferase</fullName>
    </recommendedName>
</protein>
<dbReference type="Gene3D" id="1.10.357.140">
    <property type="entry name" value="UbiA prenyltransferase"/>
    <property type="match status" value="1"/>
</dbReference>
<feature type="transmembrane region" description="Helical" evidence="5">
    <location>
        <begin position="263"/>
        <end position="284"/>
    </location>
</feature>
<feature type="transmembrane region" description="Helical" evidence="5">
    <location>
        <begin position="231"/>
        <end position="251"/>
    </location>
</feature>
<dbReference type="OrthoDB" id="434972at2759"/>
<accession>A0A166FB72</accession>
<evidence type="ECO:0000256" key="4">
    <source>
        <dbReference type="ARBA" id="ARBA00023136"/>
    </source>
</evidence>